<dbReference type="InterPro" id="IPR027417">
    <property type="entry name" value="P-loop_NTPase"/>
</dbReference>
<dbReference type="STRING" id="1076935.U4LJJ4"/>
<dbReference type="eggNOG" id="KOG0504">
    <property type="taxonomic scope" value="Eukaryota"/>
</dbReference>
<evidence type="ECO:0000256" key="2">
    <source>
        <dbReference type="PROSITE-ProRule" id="PRU00023"/>
    </source>
</evidence>
<dbReference type="Pfam" id="PF12796">
    <property type="entry name" value="Ank_2"/>
    <property type="match status" value="1"/>
</dbReference>
<dbReference type="Proteomes" id="UP000018144">
    <property type="component" value="Unassembled WGS sequence"/>
</dbReference>
<proteinExistence type="predicted"/>
<dbReference type="OrthoDB" id="1577640at2759"/>
<keyword evidence="1" id="KW-0677">Repeat</keyword>
<sequence length="615" mass="69146">MKVPISCKVAQFMEQLKWPLRIEDYDSTISTVQRFTQTFQFSLTISNCELLAKTSQEVMTEFKAKENQLEQTLQSFKAMQLPIEELLTASKKQSDIFGHVIEILELGRDSRETQKKMLAVVQNTNGIANGCFLHVLVTSVGYFKLTESLDQEMESLLQWISPLEPKTRHQGVRPKRLPNTGNWFLNSETFQNWRDNSEGVNIFGCYGIPGAGKTFISSLVIDHLSSRFTGKNVFIACVYCDYQDREQQTAAIGDVAQDLLQKKKGRGKIELDDAVQALSRLLHGFDKTNICIDALDEFNEEHRRDLIRCISGLSSSADHTNLRPIRLFLTGRPHMEDYVKSHTAVVPKIPLLARLEANTEDIATYVAHKINMDRVKVDDGFKKFLLPALQIESVLDEPTTRKRRRALKDMPKKLYDVFGITLERIRNHKPAVSTQAINILQWIFLASRPLTLEELRHALAVESGDNELDWDNFTALSWAAEEGYTEIVKILLQKDDVAVNSAEDDGSTPLLLAASSGHSEVVRLLLAKDGVEVNKADDTGSTPLSYAARVGHSEVMRLLLAKDGVEMNKADNEGSTPFSYAAQWCYSEVVKLLLEKDGVEGDKADEGSTKCRKIS</sequence>
<protein>
    <submittedName>
        <fullName evidence="4">Similar to Putative ankyrin repeat protein RBE_0317 acc. no. Q1RJR6</fullName>
    </submittedName>
</protein>
<keyword evidence="2" id="KW-0040">ANK repeat</keyword>
<dbReference type="Gene3D" id="1.25.40.20">
    <property type="entry name" value="Ankyrin repeat-containing domain"/>
    <property type="match status" value="2"/>
</dbReference>
<feature type="repeat" description="ANK" evidence="2">
    <location>
        <begin position="505"/>
        <end position="538"/>
    </location>
</feature>
<accession>U4LJJ4</accession>
<name>U4LJJ4_PYROM</name>
<dbReference type="SUPFAM" id="SSF52540">
    <property type="entry name" value="P-loop containing nucleoside triphosphate hydrolases"/>
    <property type="match status" value="1"/>
</dbReference>
<dbReference type="PANTHER" id="PTHR10039:SF15">
    <property type="entry name" value="NACHT DOMAIN-CONTAINING PROTEIN"/>
    <property type="match status" value="1"/>
</dbReference>
<feature type="repeat" description="ANK" evidence="2">
    <location>
        <begin position="539"/>
        <end position="572"/>
    </location>
</feature>
<dbReference type="OMA" id="QWEATEI"/>
<dbReference type="PROSITE" id="PS50297">
    <property type="entry name" value="ANK_REP_REGION"/>
    <property type="match status" value="2"/>
</dbReference>
<evidence type="ECO:0000256" key="1">
    <source>
        <dbReference type="ARBA" id="ARBA00022737"/>
    </source>
</evidence>
<dbReference type="PROSITE" id="PS50088">
    <property type="entry name" value="ANK_REPEAT"/>
    <property type="match status" value="2"/>
</dbReference>
<keyword evidence="5" id="KW-1185">Reference proteome</keyword>
<dbReference type="Pfam" id="PF00023">
    <property type="entry name" value="Ank"/>
    <property type="match status" value="2"/>
</dbReference>
<evidence type="ECO:0000313" key="5">
    <source>
        <dbReference type="Proteomes" id="UP000018144"/>
    </source>
</evidence>
<evidence type="ECO:0000313" key="4">
    <source>
        <dbReference type="EMBL" id="CCX31727.1"/>
    </source>
</evidence>
<organism evidence="4 5">
    <name type="scientific">Pyronema omphalodes (strain CBS 100304)</name>
    <name type="common">Pyronema confluens</name>
    <dbReference type="NCBI Taxonomy" id="1076935"/>
    <lineage>
        <taxon>Eukaryota</taxon>
        <taxon>Fungi</taxon>
        <taxon>Dikarya</taxon>
        <taxon>Ascomycota</taxon>
        <taxon>Pezizomycotina</taxon>
        <taxon>Pezizomycetes</taxon>
        <taxon>Pezizales</taxon>
        <taxon>Pyronemataceae</taxon>
        <taxon>Pyronema</taxon>
    </lineage>
</organism>
<dbReference type="SUPFAM" id="SSF48403">
    <property type="entry name" value="Ankyrin repeat"/>
    <property type="match status" value="1"/>
</dbReference>
<dbReference type="Gene3D" id="3.40.50.300">
    <property type="entry name" value="P-loop containing nucleotide triphosphate hydrolases"/>
    <property type="match status" value="1"/>
</dbReference>
<reference evidence="4 5" key="1">
    <citation type="journal article" date="2013" name="PLoS Genet.">
        <title>The genome and development-dependent transcriptomes of Pyronema confluens: a window into fungal evolution.</title>
        <authorList>
            <person name="Traeger S."/>
            <person name="Altegoer F."/>
            <person name="Freitag M."/>
            <person name="Gabaldon T."/>
            <person name="Kempken F."/>
            <person name="Kumar A."/>
            <person name="Marcet-Houben M."/>
            <person name="Poggeler S."/>
            <person name="Stajich J.E."/>
            <person name="Nowrousian M."/>
        </authorList>
    </citation>
    <scope>NUCLEOTIDE SEQUENCE [LARGE SCALE GENOMIC DNA]</scope>
    <source>
        <strain evidence="5">CBS 100304</strain>
        <tissue evidence="4">Vegetative mycelium</tissue>
    </source>
</reference>
<dbReference type="SMART" id="SM00248">
    <property type="entry name" value="ANK"/>
    <property type="match status" value="4"/>
</dbReference>
<dbReference type="PANTHER" id="PTHR10039">
    <property type="entry name" value="AMELOGENIN"/>
    <property type="match status" value="1"/>
</dbReference>
<dbReference type="InterPro" id="IPR056884">
    <property type="entry name" value="NPHP3-like_N"/>
</dbReference>
<dbReference type="Pfam" id="PF24883">
    <property type="entry name" value="NPHP3_N"/>
    <property type="match status" value="1"/>
</dbReference>
<gene>
    <name evidence="4" type="ORF">PCON_11365</name>
</gene>
<feature type="domain" description="Nephrocystin 3-like N-terminal" evidence="3">
    <location>
        <begin position="179"/>
        <end position="332"/>
    </location>
</feature>
<dbReference type="AlphaFoldDB" id="U4LJJ4"/>
<evidence type="ECO:0000259" key="3">
    <source>
        <dbReference type="Pfam" id="PF24883"/>
    </source>
</evidence>
<dbReference type="EMBL" id="HF935644">
    <property type="protein sequence ID" value="CCX31727.1"/>
    <property type="molecule type" value="Genomic_DNA"/>
</dbReference>
<dbReference type="InterPro" id="IPR002110">
    <property type="entry name" value="Ankyrin_rpt"/>
</dbReference>
<dbReference type="InterPro" id="IPR036770">
    <property type="entry name" value="Ankyrin_rpt-contain_sf"/>
</dbReference>